<dbReference type="RefSeq" id="WP_095045265.1">
    <property type="nucleotide sequence ID" value="NZ_LN890656.1"/>
</dbReference>
<accession>A0A160T6D9</accession>
<keyword evidence="5" id="KW-1185">Reference proteome</keyword>
<evidence type="ECO:0000313" key="5">
    <source>
        <dbReference type="Proteomes" id="UP000215027"/>
    </source>
</evidence>
<evidence type="ECO:0000259" key="3">
    <source>
        <dbReference type="PROSITE" id="PS51186"/>
    </source>
</evidence>
<sequence>MAVVARPFQAADTAALVAVHNAVDEAAGRAPSLTAERLAASPAAPDVCRWVAVAPDRAGEVVGYGVLLRQNVDRCYADLRVHPAWRRQGVGGRLLAEIAAQAQAWRARWLTIDVDAANQDALRFLLTQGFRYRGDTWALLAPADIAFSSPAWPVGYTARTYAEAGTLPLLVEVSNRGFGDMWGHWENSPGLVDEAHMAHTLEQFDAAGIFLVFDASGAAVAHCRTIAAGDAEQPHILDEPGIVPEHRAAGLHAPLVLTAAHWLRAQGERPIRLESWGDTADTVALYTSLGFTLIEHEVSYVRELTQ</sequence>
<dbReference type="InterPro" id="IPR016181">
    <property type="entry name" value="Acyl_CoA_acyltransferase"/>
</dbReference>
<dbReference type="CDD" id="cd04301">
    <property type="entry name" value="NAT_SF"/>
    <property type="match status" value="1"/>
</dbReference>
<reference evidence="4" key="1">
    <citation type="submission" date="2016-01" db="EMBL/GenBank/DDBJ databases">
        <authorList>
            <person name="Mcilroy J.S."/>
            <person name="Karst M S."/>
            <person name="Albertsen M."/>
        </authorList>
    </citation>
    <scope>NUCLEOTIDE SEQUENCE</scope>
    <source>
        <strain evidence="4">Cfx-K</strain>
    </source>
</reference>
<gene>
    <name evidence="4" type="ORF">CFX0092_B0382</name>
</gene>
<dbReference type="AlphaFoldDB" id="A0A160T6D9"/>
<evidence type="ECO:0000256" key="1">
    <source>
        <dbReference type="ARBA" id="ARBA00022679"/>
    </source>
</evidence>
<dbReference type="KEGG" id="pbf:CFX0092_B0382"/>
<keyword evidence="2" id="KW-0012">Acyltransferase</keyword>
<proteinExistence type="predicted"/>
<keyword evidence="1" id="KW-0808">Transferase</keyword>
<dbReference type="SUPFAM" id="SSF55729">
    <property type="entry name" value="Acyl-CoA N-acyltransferases (Nat)"/>
    <property type="match status" value="2"/>
</dbReference>
<name>A0A160T6D9_9CHLR</name>
<dbReference type="PROSITE" id="PS51186">
    <property type="entry name" value="GNAT"/>
    <property type="match status" value="2"/>
</dbReference>
<dbReference type="Gene3D" id="3.40.630.30">
    <property type="match status" value="1"/>
</dbReference>
<dbReference type="InterPro" id="IPR000182">
    <property type="entry name" value="GNAT_dom"/>
</dbReference>
<dbReference type="OrthoDB" id="160488at2"/>
<dbReference type="EMBL" id="LN890656">
    <property type="protein sequence ID" value="CUS05916.1"/>
    <property type="molecule type" value="Genomic_DNA"/>
</dbReference>
<evidence type="ECO:0000313" key="4">
    <source>
        <dbReference type="EMBL" id="CUS05916.1"/>
    </source>
</evidence>
<organism evidence="4 5">
    <name type="scientific">Candidatus Promineifilum breve</name>
    <dbReference type="NCBI Taxonomy" id="1806508"/>
    <lineage>
        <taxon>Bacteria</taxon>
        <taxon>Bacillati</taxon>
        <taxon>Chloroflexota</taxon>
        <taxon>Ardenticatenia</taxon>
        <taxon>Candidatus Promineifilales</taxon>
        <taxon>Candidatus Promineifilaceae</taxon>
        <taxon>Candidatus Promineifilum</taxon>
    </lineage>
</organism>
<dbReference type="Pfam" id="PF00583">
    <property type="entry name" value="Acetyltransf_1"/>
    <property type="match status" value="1"/>
</dbReference>
<feature type="domain" description="N-acetyltransferase" evidence="3">
    <location>
        <begin position="156"/>
        <end position="306"/>
    </location>
</feature>
<dbReference type="InterPro" id="IPR050832">
    <property type="entry name" value="Bact_Acetyltransf"/>
</dbReference>
<dbReference type="PANTHER" id="PTHR43877">
    <property type="entry name" value="AMINOALKYLPHOSPHONATE N-ACETYLTRANSFERASE-RELATED-RELATED"/>
    <property type="match status" value="1"/>
</dbReference>
<dbReference type="Proteomes" id="UP000215027">
    <property type="component" value="Chromosome II"/>
</dbReference>
<protein>
    <recommendedName>
        <fullName evidence="3">N-acetyltransferase domain-containing protein</fullName>
    </recommendedName>
</protein>
<feature type="domain" description="N-acetyltransferase" evidence="3">
    <location>
        <begin position="3"/>
        <end position="159"/>
    </location>
</feature>
<dbReference type="GO" id="GO:0016747">
    <property type="term" value="F:acyltransferase activity, transferring groups other than amino-acyl groups"/>
    <property type="evidence" value="ECO:0007669"/>
    <property type="project" value="InterPro"/>
</dbReference>
<evidence type="ECO:0000256" key="2">
    <source>
        <dbReference type="ARBA" id="ARBA00023315"/>
    </source>
</evidence>